<dbReference type="Proteomes" id="UP001152797">
    <property type="component" value="Unassembled WGS sequence"/>
</dbReference>
<reference evidence="3 4" key="2">
    <citation type="submission" date="2024-05" db="EMBL/GenBank/DDBJ databases">
        <authorList>
            <person name="Chen Y."/>
            <person name="Shah S."/>
            <person name="Dougan E. K."/>
            <person name="Thang M."/>
            <person name="Chan C."/>
        </authorList>
    </citation>
    <scope>NUCLEOTIDE SEQUENCE [LARGE SCALE GENOMIC DNA]</scope>
</reference>
<protein>
    <submittedName>
        <fullName evidence="3">SGNH hydrolase-type esterase domain-containing protein</fullName>
    </submittedName>
</protein>
<dbReference type="AlphaFoldDB" id="A0A9P1C786"/>
<evidence type="ECO:0000313" key="4">
    <source>
        <dbReference type="Proteomes" id="UP001152797"/>
    </source>
</evidence>
<name>A0A9P1C786_9DINO</name>
<dbReference type="EMBL" id="CAMXCT030001030">
    <property type="protein sequence ID" value="CAL4773259.1"/>
    <property type="molecule type" value="Genomic_DNA"/>
</dbReference>
<evidence type="ECO:0000256" key="1">
    <source>
        <dbReference type="SAM" id="MobiDB-lite"/>
    </source>
</evidence>
<dbReference type="InterPro" id="IPR036514">
    <property type="entry name" value="SGNH_hydro_sf"/>
</dbReference>
<organism evidence="2">
    <name type="scientific">Cladocopium goreaui</name>
    <dbReference type="NCBI Taxonomy" id="2562237"/>
    <lineage>
        <taxon>Eukaryota</taxon>
        <taxon>Sar</taxon>
        <taxon>Alveolata</taxon>
        <taxon>Dinophyceae</taxon>
        <taxon>Suessiales</taxon>
        <taxon>Symbiodiniaceae</taxon>
        <taxon>Cladocopium</taxon>
    </lineage>
</organism>
<feature type="region of interest" description="Disordered" evidence="1">
    <location>
        <begin position="307"/>
        <end position="340"/>
    </location>
</feature>
<dbReference type="EMBL" id="CAMXCT010001030">
    <property type="protein sequence ID" value="CAI3985947.1"/>
    <property type="molecule type" value="Genomic_DNA"/>
</dbReference>
<evidence type="ECO:0000313" key="3">
    <source>
        <dbReference type="EMBL" id="CAL4773259.1"/>
    </source>
</evidence>
<comment type="caution">
    <text evidence="2">The sequence shown here is derived from an EMBL/GenBank/DDBJ whole genome shotgun (WGS) entry which is preliminary data.</text>
</comment>
<dbReference type="EMBL" id="CAMXCT020001030">
    <property type="protein sequence ID" value="CAL1139322.1"/>
    <property type="molecule type" value="Genomic_DNA"/>
</dbReference>
<evidence type="ECO:0000313" key="2">
    <source>
        <dbReference type="EMBL" id="CAI3985947.1"/>
    </source>
</evidence>
<proteinExistence type="predicted"/>
<keyword evidence="3" id="KW-0378">Hydrolase</keyword>
<keyword evidence="4" id="KW-1185">Reference proteome</keyword>
<dbReference type="GO" id="GO:0016787">
    <property type="term" value="F:hydrolase activity"/>
    <property type="evidence" value="ECO:0007669"/>
    <property type="project" value="UniProtKB-KW"/>
</dbReference>
<gene>
    <name evidence="2" type="ORF">C1SCF055_LOCUS13334</name>
</gene>
<dbReference type="OrthoDB" id="422944at2759"/>
<accession>A0A9P1C786</accession>
<dbReference type="Gene3D" id="3.40.50.1110">
    <property type="entry name" value="SGNH hydrolase"/>
    <property type="match status" value="1"/>
</dbReference>
<reference evidence="2" key="1">
    <citation type="submission" date="2022-10" db="EMBL/GenBank/DDBJ databases">
        <authorList>
            <person name="Chen Y."/>
            <person name="Dougan E. K."/>
            <person name="Chan C."/>
            <person name="Rhodes N."/>
            <person name="Thang M."/>
        </authorList>
    </citation>
    <scope>NUCLEOTIDE SEQUENCE</scope>
</reference>
<sequence length="340" mass="36524">MSELRSNVVPSSAKASQPPSFLFVGNSHTYQPKELGGIPGAFARLAGAYGQDVSTFQVTQGGADLADLWEEFEQFMQRSSKDGVVFGTVVLQVGKGSGEGRFVMAEVLRHRYAPLLLEQPSKPRVVLYQTWSTPWPQPSEADELDASLQEYHSVLLSAGIKEVVLAKAGHAFLHVKLSDSVHVYPALWKDDMGHGSALAGVLVAAVLALALKLTEGERLGRILEAMLPNAWRTASPGFAGAAEFGQKAWRNEGKAAPAAVMNLVNDEEDLPLNKYPPGMRTERRDLPFLGDVVAAAAVAVFDRTLSAKPDAADSAPTSSQGGYQAGPKESGSKARRWQKK</sequence>